<dbReference type="PRINTS" id="PR00081">
    <property type="entry name" value="GDHRDH"/>
</dbReference>
<comment type="caution">
    <text evidence="3">The sequence shown here is derived from an EMBL/GenBank/DDBJ whole genome shotgun (WGS) entry which is preliminary data.</text>
</comment>
<dbReference type="Pfam" id="PF00106">
    <property type="entry name" value="adh_short"/>
    <property type="match status" value="1"/>
</dbReference>
<dbReference type="SUPFAM" id="SSF51735">
    <property type="entry name" value="NAD(P)-binding Rossmann-fold domains"/>
    <property type="match status" value="1"/>
</dbReference>
<evidence type="ECO:0000313" key="3">
    <source>
        <dbReference type="EMBL" id="KAL2816630.1"/>
    </source>
</evidence>
<dbReference type="Pfam" id="PF13561">
    <property type="entry name" value="adh_short_C2"/>
    <property type="match status" value="1"/>
</dbReference>
<organism evidence="3 4">
    <name type="scientific">Aspergillus cavernicola</name>
    <dbReference type="NCBI Taxonomy" id="176166"/>
    <lineage>
        <taxon>Eukaryota</taxon>
        <taxon>Fungi</taxon>
        <taxon>Dikarya</taxon>
        <taxon>Ascomycota</taxon>
        <taxon>Pezizomycotina</taxon>
        <taxon>Eurotiomycetes</taxon>
        <taxon>Eurotiomycetidae</taxon>
        <taxon>Eurotiales</taxon>
        <taxon>Aspergillaceae</taxon>
        <taxon>Aspergillus</taxon>
        <taxon>Aspergillus subgen. Nidulantes</taxon>
    </lineage>
</organism>
<comment type="similarity">
    <text evidence="1">Belongs to the short-chain dehydrogenases/reductases (SDR) family.</text>
</comment>
<evidence type="ECO:0008006" key="5">
    <source>
        <dbReference type="Google" id="ProtNLM"/>
    </source>
</evidence>
<name>A0ABR4HMR5_9EURO</name>
<dbReference type="Gene3D" id="3.40.50.720">
    <property type="entry name" value="NAD(P)-binding Rossmann-like Domain"/>
    <property type="match status" value="2"/>
</dbReference>
<sequence length="212" mass="22199">MWPGLSAAAWSLAGKTDVITGGSRGIGSAIAIHLASKGLSKLAITYVGNLASAESTLEECRKNGIERGIAIQADILDPSIGPDLIQQVLTGLETPTIDILVNNAAYLDPTEASSVEESTLNVFQKFAKEKAATFNTVCVGPTVTDGFKAVGKLYPDGFMEELAKEFTAAHRVGTPEDIAYIVGFLACEEARWVNGACMSANGGFCDVLPALS</sequence>
<evidence type="ECO:0000256" key="2">
    <source>
        <dbReference type="ARBA" id="ARBA00023002"/>
    </source>
</evidence>
<reference evidence="3 4" key="1">
    <citation type="submission" date="2024-07" db="EMBL/GenBank/DDBJ databases">
        <title>Section-level genome sequencing and comparative genomics of Aspergillus sections Usti and Cavernicolus.</title>
        <authorList>
            <consortium name="Lawrence Berkeley National Laboratory"/>
            <person name="Nybo J.L."/>
            <person name="Vesth T.C."/>
            <person name="Theobald S."/>
            <person name="Frisvad J.C."/>
            <person name="Larsen T.O."/>
            <person name="Kjaerboelling I."/>
            <person name="Rothschild-Mancinelli K."/>
            <person name="Lyhne E.K."/>
            <person name="Kogle M.E."/>
            <person name="Barry K."/>
            <person name="Clum A."/>
            <person name="Na H."/>
            <person name="Ledsgaard L."/>
            <person name="Lin J."/>
            <person name="Lipzen A."/>
            <person name="Kuo A."/>
            <person name="Riley R."/>
            <person name="Mondo S."/>
            <person name="LaButti K."/>
            <person name="Haridas S."/>
            <person name="Pangalinan J."/>
            <person name="Salamov A.A."/>
            <person name="Simmons B.A."/>
            <person name="Magnuson J.K."/>
            <person name="Chen J."/>
            <person name="Drula E."/>
            <person name="Henrissat B."/>
            <person name="Wiebenga A."/>
            <person name="Lubbers R.J."/>
            <person name="Gomes A.C."/>
            <person name="Makela M.R."/>
            <person name="Stajich J."/>
            <person name="Grigoriev I.V."/>
            <person name="Mortensen U.H."/>
            <person name="De vries R.P."/>
            <person name="Baker S.E."/>
            <person name="Andersen M.R."/>
        </authorList>
    </citation>
    <scope>NUCLEOTIDE SEQUENCE [LARGE SCALE GENOMIC DNA]</scope>
    <source>
        <strain evidence="3 4">CBS 600.67</strain>
    </source>
</reference>
<dbReference type="EMBL" id="JBFXLS010000099">
    <property type="protein sequence ID" value="KAL2816630.1"/>
    <property type="molecule type" value="Genomic_DNA"/>
</dbReference>
<dbReference type="InterPro" id="IPR002347">
    <property type="entry name" value="SDR_fam"/>
</dbReference>
<protein>
    <recommendedName>
        <fullName evidence="5">NAD(P)-binding protein</fullName>
    </recommendedName>
</protein>
<dbReference type="PANTHER" id="PTHR48107">
    <property type="entry name" value="NADPH-DEPENDENT ALDEHYDE REDUCTASE-LIKE PROTEIN, CHLOROPLASTIC-RELATED"/>
    <property type="match status" value="1"/>
</dbReference>
<evidence type="ECO:0000256" key="1">
    <source>
        <dbReference type="ARBA" id="ARBA00006484"/>
    </source>
</evidence>
<evidence type="ECO:0000313" key="4">
    <source>
        <dbReference type="Proteomes" id="UP001610335"/>
    </source>
</evidence>
<accession>A0ABR4HMR5</accession>
<keyword evidence="4" id="KW-1185">Reference proteome</keyword>
<dbReference type="InterPro" id="IPR036291">
    <property type="entry name" value="NAD(P)-bd_dom_sf"/>
</dbReference>
<keyword evidence="2" id="KW-0560">Oxidoreductase</keyword>
<gene>
    <name evidence="3" type="ORF">BDW59DRAFT_175740</name>
</gene>
<proteinExistence type="inferred from homology"/>
<dbReference type="Proteomes" id="UP001610335">
    <property type="component" value="Unassembled WGS sequence"/>
</dbReference>